<dbReference type="EMBL" id="JAFMYU010000003">
    <property type="protein sequence ID" value="MBO0930511.1"/>
    <property type="molecule type" value="Genomic_DNA"/>
</dbReference>
<accession>A0A939G256</accession>
<evidence type="ECO:0000313" key="1">
    <source>
        <dbReference type="EMBL" id="MBO0930511.1"/>
    </source>
</evidence>
<sequence>MENQLTIKEGYMAMIAYLENLNSLVESDELPSFLGSMALMKDGSTMDPAAWEDWIDAVNQVIAARDTKTS</sequence>
<name>A0A939G256_9BACT</name>
<dbReference type="AlphaFoldDB" id="A0A939G256"/>
<keyword evidence="2" id="KW-1185">Reference proteome</keyword>
<protein>
    <submittedName>
        <fullName evidence="1">Uncharacterized protein</fullName>
    </submittedName>
</protein>
<dbReference type="Proteomes" id="UP000664795">
    <property type="component" value="Unassembled WGS sequence"/>
</dbReference>
<gene>
    <name evidence="1" type="ORF">J2I48_05870</name>
</gene>
<comment type="caution">
    <text evidence="1">The sequence shown here is derived from an EMBL/GenBank/DDBJ whole genome shotgun (WGS) entry which is preliminary data.</text>
</comment>
<dbReference type="RefSeq" id="WP_207334469.1">
    <property type="nucleotide sequence ID" value="NZ_JAFMYU010000003.1"/>
</dbReference>
<organism evidence="1 2">
    <name type="scientific">Fibrella aquatilis</name>
    <dbReference type="NCBI Taxonomy" id="2817059"/>
    <lineage>
        <taxon>Bacteria</taxon>
        <taxon>Pseudomonadati</taxon>
        <taxon>Bacteroidota</taxon>
        <taxon>Cytophagia</taxon>
        <taxon>Cytophagales</taxon>
        <taxon>Spirosomataceae</taxon>
        <taxon>Fibrella</taxon>
    </lineage>
</organism>
<proteinExistence type="predicted"/>
<reference evidence="1 2" key="1">
    <citation type="submission" date="2021-03" db="EMBL/GenBank/DDBJ databases">
        <title>Fibrella sp. HMF5036 genome sequencing and assembly.</title>
        <authorList>
            <person name="Kang H."/>
            <person name="Kim H."/>
            <person name="Bae S."/>
            <person name="Joh K."/>
        </authorList>
    </citation>
    <scope>NUCLEOTIDE SEQUENCE [LARGE SCALE GENOMIC DNA]</scope>
    <source>
        <strain evidence="1 2">HMF5036</strain>
    </source>
</reference>
<evidence type="ECO:0000313" key="2">
    <source>
        <dbReference type="Proteomes" id="UP000664795"/>
    </source>
</evidence>